<dbReference type="Proteomes" id="UP000271162">
    <property type="component" value="Unassembled WGS sequence"/>
</dbReference>
<evidence type="ECO:0000313" key="2">
    <source>
        <dbReference type="EMBL" id="VDL63877.1"/>
    </source>
</evidence>
<keyword evidence="3" id="KW-1185">Reference proteome</keyword>
<dbReference type="EMBL" id="UYSL01000481">
    <property type="protein sequence ID" value="VDL63877.1"/>
    <property type="molecule type" value="Genomic_DNA"/>
</dbReference>
<dbReference type="InterPro" id="IPR036047">
    <property type="entry name" value="F-box-like_dom_sf"/>
</dbReference>
<accession>A0A0N4XE81</accession>
<sequence length="346" mass="39178">MSSFDLVSPEFLFPGRGDCCRGRVFAFDWQLLIRHRQADCPRLSVWSGQLIVTHSDGKVTSLPPHRLHHLFISAPMTVRLTVVKRNCIVRWLFYRGGDTGSRSLMDFSLLPEEVLVNVLRQTSPSTVVAAKRLNRKLFRIVERNHLAKPRVDDFNVEMRTFVARTRPLGKLQLKNAGTVHRRLVVTMKRKNKSRQVVEEGIEGPSSSSGTQLISEEMKKVIAAMPQLETLRVQPRSNAYLRELTNVTVRNWGSSPPTTIALYNCTTNITLHGIFDMVKAMNSDTVVDWDFGRVLPSEGVDGQLFSMMSISGLTILISDDFRSRRVQIAHGQSRIAFNLIKEEAFTT</sequence>
<evidence type="ECO:0000313" key="4">
    <source>
        <dbReference type="WBParaSite" id="NBR_0000083301-mRNA-1"/>
    </source>
</evidence>
<dbReference type="SUPFAM" id="SSF81383">
    <property type="entry name" value="F-box domain"/>
    <property type="match status" value="1"/>
</dbReference>
<reference evidence="4" key="1">
    <citation type="submission" date="2017-02" db="UniProtKB">
        <authorList>
            <consortium name="WormBaseParasite"/>
        </authorList>
    </citation>
    <scope>IDENTIFICATION</scope>
</reference>
<feature type="domain" description="F-box" evidence="1">
    <location>
        <begin position="104"/>
        <end position="150"/>
    </location>
</feature>
<evidence type="ECO:0000313" key="3">
    <source>
        <dbReference type="Proteomes" id="UP000271162"/>
    </source>
</evidence>
<proteinExistence type="predicted"/>
<evidence type="ECO:0000259" key="1">
    <source>
        <dbReference type="PROSITE" id="PS50181"/>
    </source>
</evidence>
<dbReference type="InterPro" id="IPR001810">
    <property type="entry name" value="F-box_dom"/>
</dbReference>
<gene>
    <name evidence="2" type="ORF">NBR_LOCUS834</name>
</gene>
<dbReference type="AlphaFoldDB" id="A0A0N4XE81"/>
<reference evidence="2 3" key="2">
    <citation type="submission" date="2018-11" db="EMBL/GenBank/DDBJ databases">
        <authorList>
            <consortium name="Pathogen Informatics"/>
        </authorList>
    </citation>
    <scope>NUCLEOTIDE SEQUENCE [LARGE SCALE GENOMIC DNA]</scope>
</reference>
<dbReference type="WBParaSite" id="NBR_0000083301-mRNA-1">
    <property type="protein sequence ID" value="NBR_0000083301-mRNA-1"/>
    <property type="gene ID" value="NBR_0000083301"/>
</dbReference>
<name>A0A0N4XE81_NIPBR</name>
<dbReference type="PROSITE" id="PS50181">
    <property type="entry name" value="FBOX"/>
    <property type="match status" value="1"/>
</dbReference>
<protein>
    <submittedName>
        <fullName evidence="4">F-box domain-containing protein</fullName>
    </submittedName>
</protein>
<organism evidence="4">
    <name type="scientific">Nippostrongylus brasiliensis</name>
    <name type="common">Rat hookworm</name>
    <dbReference type="NCBI Taxonomy" id="27835"/>
    <lineage>
        <taxon>Eukaryota</taxon>
        <taxon>Metazoa</taxon>
        <taxon>Ecdysozoa</taxon>
        <taxon>Nematoda</taxon>
        <taxon>Chromadorea</taxon>
        <taxon>Rhabditida</taxon>
        <taxon>Rhabditina</taxon>
        <taxon>Rhabditomorpha</taxon>
        <taxon>Strongyloidea</taxon>
        <taxon>Heligmosomidae</taxon>
        <taxon>Nippostrongylus</taxon>
    </lineage>
</organism>
<dbReference type="OMA" id="YDWDFGC"/>